<feature type="compositionally biased region" description="Pro residues" evidence="1">
    <location>
        <begin position="215"/>
        <end position="225"/>
    </location>
</feature>
<dbReference type="AlphaFoldDB" id="A0A267EJC7"/>
<dbReference type="EMBL" id="NIVC01002013">
    <property type="protein sequence ID" value="PAA61620.1"/>
    <property type="molecule type" value="Genomic_DNA"/>
</dbReference>
<reference evidence="2 3" key="1">
    <citation type="submission" date="2017-06" db="EMBL/GenBank/DDBJ databases">
        <title>A platform for efficient transgenesis in Macrostomum lignano, a flatworm model organism for stem cell research.</title>
        <authorList>
            <person name="Berezikov E."/>
        </authorList>
    </citation>
    <scope>NUCLEOTIDE SEQUENCE [LARGE SCALE GENOMIC DNA]</scope>
    <source>
        <strain evidence="2">DV1</strain>
        <tissue evidence="2">Whole organism</tissue>
    </source>
</reference>
<gene>
    <name evidence="2" type="ORF">BOX15_Mlig020536g1</name>
</gene>
<feature type="compositionally biased region" description="Gly residues" evidence="1">
    <location>
        <begin position="140"/>
        <end position="153"/>
    </location>
</feature>
<name>A0A267EJC7_9PLAT</name>
<feature type="compositionally biased region" description="Polar residues" evidence="1">
    <location>
        <begin position="470"/>
        <end position="486"/>
    </location>
</feature>
<feature type="compositionally biased region" description="Low complexity" evidence="1">
    <location>
        <begin position="167"/>
        <end position="200"/>
    </location>
</feature>
<feature type="compositionally biased region" description="Low complexity" evidence="1">
    <location>
        <begin position="555"/>
        <end position="575"/>
    </location>
</feature>
<feature type="region of interest" description="Disordered" evidence="1">
    <location>
        <begin position="93"/>
        <end position="246"/>
    </location>
</feature>
<accession>A0A267EJC7</accession>
<feature type="region of interest" description="Disordered" evidence="1">
    <location>
        <begin position="402"/>
        <end position="585"/>
    </location>
</feature>
<feature type="compositionally biased region" description="Low complexity" evidence="1">
    <location>
        <begin position="365"/>
        <end position="378"/>
    </location>
</feature>
<protein>
    <submittedName>
        <fullName evidence="2">Uncharacterized protein</fullName>
    </submittedName>
</protein>
<dbReference type="Proteomes" id="UP000215902">
    <property type="component" value="Unassembled WGS sequence"/>
</dbReference>
<feature type="compositionally biased region" description="Polar residues" evidence="1">
    <location>
        <begin position="93"/>
        <end position="112"/>
    </location>
</feature>
<keyword evidence="3" id="KW-1185">Reference proteome</keyword>
<feature type="region of interest" description="Disordered" evidence="1">
    <location>
        <begin position="357"/>
        <end position="381"/>
    </location>
</feature>
<proteinExistence type="predicted"/>
<evidence type="ECO:0000256" key="1">
    <source>
        <dbReference type="SAM" id="MobiDB-lite"/>
    </source>
</evidence>
<evidence type="ECO:0000313" key="3">
    <source>
        <dbReference type="Proteomes" id="UP000215902"/>
    </source>
</evidence>
<comment type="caution">
    <text evidence="2">The sequence shown here is derived from an EMBL/GenBank/DDBJ whole genome shotgun (WGS) entry which is preliminary data.</text>
</comment>
<feature type="compositionally biased region" description="Basic residues" evidence="1">
    <location>
        <begin position="512"/>
        <end position="527"/>
    </location>
</feature>
<organism evidence="2 3">
    <name type="scientific">Macrostomum lignano</name>
    <dbReference type="NCBI Taxonomy" id="282301"/>
    <lineage>
        <taxon>Eukaryota</taxon>
        <taxon>Metazoa</taxon>
        <taxon>Spiralia</taxon>
        <taxon>Lophotrochozoa</taxon>
        <taxon>Platyhelminthes</taxon>
        <taxon>Rhabditophora</taxon>
        <taxon>Macrostomorpha</taxon>
        <taxon>Macrostomida</taxon>
        <taxon>Macrostomidae</taxon>
        <taxon>Macrostomum</taxon>
    </lineage>
</organism>
<feature type="compositionally biased region" description="Polar residues" evidence="1">
    <location>
        <begin position="122"/>
        <end position="136"/>
    </location>
</feature>
<feature type="compositionally biased region" description="Basic and acidic residues" evidence="1">
    <location>
        <begin position="410"/>
        <end position="423"/>
    </location>
</feature>
<sequence length="585" mass="63870">MSLKLFEQFLQMEIARRPGLANALKWKGGLRLCSQLFDEAVADLHYRLIRRAVQLLFSRANAARLRELACDTSGAQGGFGDGAVGRSCETKYASSESSRTATPGRSRGTSRSGDAGTERWDGQSNNSQSLKQTPRSTARYGGGLGCYGNGGSTGNNSRWPRASDVRQAPQQQWQPQQQPQQQHQCQQPQQPQFCQQQQQQPPVPERGAAVCSGPVPQPCKPPTPLRPQAAGQQAAKVREGPAYNYPSAGSHNRQAMAGWYVANMDALLSNLMRLFEKIYADTLSMCGASPSAVKELRNALPDPTLLSMQQRVGGAWRPNFMTCKIDFVLHMAAMVYRNTQDLRCGCRCPEPADPCPALGDQPRRQQQQQQQQLDCQQQAALTRHSGVQHTVNRNNAAAAAVVTADELEDDNRGDTGDTGDWRSPRLAGQASGALQEDSSWERPPVLNANGSSSAGSRLQGGRPTQKTRRSTTPQPLQRQKPQQSVETKYFARAFVDSKDARTGSSAVSTARARPKRRHRRSCPKQQKKQPLQPAVRVQRTFRVSEDGGCSGSERTQSTSPSSTGSDSRGSAAGGTHFRCSIDVPR</sequence>
<evidence type="ECO:0000313" key="2">
    <source>
        <dbReference type="EMBL" id="PAA61620.1"/>
    </source>
</evidence>